<feature type="region of interest" description="Disordered" evidence="1">
    <location>
        <begin position="1"/>
        <end position="239"/>
    </location>
</feature>
<accession>A0A058ZHP8</accession>
<evidence type="ECO:0000259" key="2">
    <source>
        <dbReference type="PROSITE" id="PS50235"/>
    </source>
</evidence>
<name>A0A058ZHP8_FONAL</name>
<dbReference type="InterPro" id="IPR038765">
    <property type="entry name" value="Papain-like_cys_pep_sf"/>
</dbReference>
<evidence type="ECO:0000313" key="4">
    <source>
        <dbReference type="Proteomes" id="UP000030693"/>
    </source>
</evidence>
<dbReference type="RefSeq" id="XP_009492718.1">
    <property type="nucleotide sequence ID" value="XM_009494443.1"/>
</dbReference>
<feature type="compositionally biased region" description="Gly residues" evidence="1">
    <location>
        <begin position="412"/>
        <end position="421"/>
    </location>
</feature>
<feature type="domain" description="USP" evidence="2">
    <location>
        <begin position="257"/>
        <end position="565"/>
    </location>
</feature>
<dbReference type="Gene3D" id="3.90.70.10">
    <property type="entry name" value="Cysteine proteinases"/>
    <property type="match status" value="1"/>
</dbReference>
<dbReference type="InterPro" id="IPR001394">
    <property type="entry name" value="Peptidase_C19_UCH"/>
</dbReference>
<dbReference type="Pfam" id="PF00443">
    <property type="entry name" value="UCH"/>
    <property type="match status" value="1"/>
</dbReference>
<evidence type="ECO:0000313" key="3">
    <source>
        <dbReference type="EMBL" id="KCV73017.1"/>
    </source>
</evidence>
<dbReference type="GO" id="GO:0004843">
    <property type="term" value="F:cysteine-type deubiquitinase activity"/>
    <property type="evidence" value="ECO:0007669"/>
    <property type="project" value="InterPro"/>
</dbReference>
<feature type="compositionally biased region" description="Low complexity" evidence="1">
    <location>
        <begin position="190"/>
        <end position="212"/>
    </location>
</feature>
<organism evidence="3">
    <name type="scientific">Fonticula alba</name>
    <name type="common">Slime mold</name>
    <dbReference type="NCBI Taxonomy" id="691883"/>
    <lineage>
        <taxon>Eukaryota</taxon>
        <taxon>Rotosphaerida</taxon>
        <taxon>Fonticulaceae</taxon>
        <taxon>Fonticula</taxon>
    </lineage>
</organism>
<feature type="compositionally biased region" description="Low complexity" evidence="1">
    <location>
        <begin position="127"/>
        <end position="148"/>
    </location>
</feature>
<dbReference type="EMBL" id="KB932201">
    <property type="protein sequence ID" value="KCV73017.1"/>
    <property type="molecule type" value="Genomic_DNA"/>
</dbReference>
<feature type="compositionally biased region" description="Low complexity" evidence="1">
    <location>
        <begin position="55"/>
        <end position="71"/>
    </location>
</feature>
<dbReference type="OMA" id="ENWRATD"/>
<protein>
    <recommendedName>
        <fullName evidence="2">USP domain-containing protein</fullName>
    </recommendedName>
</protein>
<dbReference type="Proteomes" id="UP000030693">
    <property type="component" value="Unassembled WGS sequence"/>
</dbReference>
<dbReference type="OrthoDB" id="205782at2759"/>
<dbReference type="GO" id="GO:0016579">
    <property type="term" value="P:protein deubiquitination"/>
    <property type="evidence" value="ECO:0007669"/>
    <property type="project" value="InterPro"/>
</dbReference>
<dbReference type="AlphaFoldDB" id="A0A058ZHP8"/>
<feature type="compositionally biased region" description="Low complexity" evidence="1">
    <location>
        <begin position="156"/>
        <end position="181"/>
    </location>
</feature>
<proteinExistence type="predicted"/>
<dbReference type="InterPro" id="IPR028889">
    <property type="entry name" value="USP"/>
</dbReference>
<keyword evidence="4" id="KW-1185">Reference proteome</keyword>
<dbReference type="STRING" id="691883.A0A058ZHP8"/>
<reference evidence="3" key="1">
    <citation type="submission" date="2013-04" db="EMBL/GenBank/DDBJ databases">
        <title>The Genome Sequence of Fonticula alba ATCC 38817.</title>
        <authorList>
            <consortium name="The Broad Institute Genomics Platform"/>
            <person name="Russ C."/>
            <person name="Cuomo C."/>
            <person name="Burger G."/>
            <person name="Gray M.W."/>
            <person name="Holland P.W.H."/>
            <person name="King N."/>
            <person name="Lang F.B.F."/>
            <person name="Roger A.J."/>
            <person name="Ruiz-Trillo I."/>
            <person name="Brown M."/>
            <person name="Walker B."/>
            <person name="Young S."/>
            <person name="Zeng Q."/>
            <person name="Gargeya S."/>
            <person name="Fitzgerald M."/>
            <person name="Haas B."/>
            <person name="Abouelleil A."/>
            <person name="Allen A.W."/>
            <person name="Alvarado L."/>
            <person name="Arachchi H.M."/>
            <person name="Berlin A.M."/>
            <person name="Chapman S.B."/>
            <person name="Gainer-Dewar J."/>
            <person name="Goldberg J."/>
            <person name="Griggs A."/>
            <person name="Gujja S."/>
            <person name="Hansen M."/>
            <person name="Howarth C."/>
            <person name="Imamovic A."/>
            <person name="Ireland A."/>
            <person name="Larimer J."/>
            <person name="McCowan C."/>
            <person name="Murphy C."/>
            <person name="Pearson M."/>
            <person name="Poon T.W."/>
            <person name="Priest M."/>
            <person name="Roberts A."/>
            <person name="Saif S."/>
            <person name="Shea T."/>
            <person name="Sisk P."/>
            <person name="Sykes S."/>
            <person name="Wortman J."/>
            <person name="Nusbaum C."/>
            <person name="Birren B."/>
        </authorList>
    </citation>
    <scope>NUCLEOTIDE SEQUENCE [LARGE SCALE GENOMIC DNA]</scope>
    <source>
        <strain evidence="3">ATCC 38817</strain>
    </source>
</reference>
<sequence length="568" mass="60480">MSHQPLAWSNHMGGPPPPGADSAGFVSTHYGGQPPGPPSHHASPYQHTPQAFYHPSPSGSDSGSSSSSSSSLAPGYSVQHSPAPQWAQPIAPYVGHIPPAGQPAQAPSTYGPPPTGHESRQYGGAPGAADPSGPHSQAPHYPHYSQQYQPPPPHVPAYQVPPSQASPSTSPSGSSVSLSRGGFSGPGTPGHPQQHPPSHQQHPPSHQQHHLPPSGPSPAGTPRVQSPSMGAGSSRAPVPARQPTILPLAEFLWVPDRGLLNHSQENNCFFNVVMQMLLHSPVFLAFFFATPKHSPFDCPGVCEAAARRPYREDPPGFCFFCALFDFVHAFLDPEAQSPACPGPIRTFFDSPATGARAKRATIFEAGKQHDPAEILEAIFRELHWCAQAWAVRRKMGESGHSGPPSHLPTSGGADGDAGAPGLGPMSHPTDSGRQLDLSIKGLCTQTACLPDHPPGNTFSLLPSSPGLASASGSEDHLIPRFMNMVPKFFNTGDMFHDSSSHDYVLVGIICLYRNHYTSFHFSRAVNRWRHFDDGAIATLDSSFQSVSDRIQGGCHLPRMLVYERGTCA</sequence>
<dbReference type="GeneID" id="20525292"/>
<evidence type="ECO:0000256" key="1">
    <source>
        <dbReference type="SAM" id="MobiDB-lite"/>
    </source>
</evidence>
<gene>
    <name evidence="3" type="ORF">H696_00567</name>
</gene>
<dbReference type="PROSITE" id="PS50235">
    <property type="entry name" value="USP_3"/>
    <property type="match status" value="1"/>
</dbReference>
<dbReference type="SUPFAM" id="SSF54001">
    <property type="entry name" value="Cysteine proteinases"/>
    <property type="match status" value="1"/>
</dbReference>
<feature type="region of interest" description="Disordered" evidence="1">
    <location>
        <begin position="395"/>
        <end position="434"/>
    </location>
</feature>